<organism evidence="4 5">
    <name type="scientific">Mediterraneibacter gnavus CAG:126</name>
    <dbReference type="NCBI Taxonomy" id="1263106"/>
    <lineage>
        <taxon>Bacteria</taxon>
        <taxon>Bacillati</taxon>
        <taxon>Bacillota</taxon>
        <taxon>Clostridia</taxon>
        <taxon>Lachnospirales</taxon>
        <taxon>Lachnospiraceae</taxon>
        <taxon>Mediterraneibacter</taxon>
    </lineage>
</organism>
<dbReference type="EMBL" id="CBAL010000024">
    <property type="protein sequence ID" value="CCZ66556.1"/>
    <property type="molecule type" value="Genomic_DNA"/>
</dbReference>
<dbReference type="Proteomes" id="UP000018114">
    <property type="component" value="Unassembled WGS sequence"/>
</dbReference>
<evidence type="ECO:0000313" key="4">
    <source>
        <dbReference type="EMBL" id="CCZ66556.1"/>
    </source>
</evidence>
<evidence type="ECO:0000259" key="3">
    <source>
        <dbReference type="Pfam" id="PF23552"/>
    </source>
</evidence>
<dbReference type="GO" id="GO:0045881">
    <property type="term" value="P:positive regulation of sporulation resulting in formation of a cellular spore"/>
    <property type="evidence" value="ECO:0007669"/>
    <property type="project" value="TreeGrafter"/>
</dbReference>
<dbReference type="GO" id="GO:0005694">
    <property type="term" value="C:chromosome"/>
    <property type="evidence" value="ECO:0007669"/>
    <property type="project" value="TreeGrafter"/>
</dbReference>
<sequence>MVIDDMISTGHARALLALEDEEQQYTIANKIFDEKLSVRETEKLIKILKNPKKTAKKEKIEHTFIYENLEEKMKGIMGTKVNVNPKSNGKGKIEIEYYSEEELERIFDLIMSIQS</sequence>
<proteinExistence type="predicted"/>
<dbReference type="InterPro" id="IPR057240">
    <property type="entry name" value="ParB_dimer_C"/>
</dbReference>
<dbReference type="GO" id="GO:0007059">
    <property type="term" value="P:chromosome segregation"/>
    <property type="evidence" value="ECO:0007669"/>
    <property type="project" value="TreeGrafter"/>
</dbReference>
<dbReference type="PANTHER" id="PTHR33375:SF1">
    <property type="entry name" value="CHROMOSOME-PARTITIONING PROTEIN PARB-RELATED"/>
    <property type="match status" value="1"/>
</dbReference>
<evidence type="ECO:0000256" key="1">
    <source>
        <dbReference type="ARBA" id="ARBA00023125"/>
    </source>
</evidence>
<dbReference type="PANTHER" id="PTHR33375">
    <property type="entry name" value="CHROMOSOME-PARTITIONING PROTEIN PARB-RELATED"/>
    <property type="match status" value="1"/>
</dbReference>
<feature type="domain" description="ParB/Spo0J HTH" evidence="2">
    <location>
        <begin position="1"/>
        <end position="49"/>
    </location>
</feature>
<name>R5U5Z8_MEDGN</name>
<dbReference type="Gene3D" id="1.10.10.2830">
    <property type="match status" value="1"/>
</dbReference>
<evidence type="ECO:0000313" key="5">
    <source>
        <dbReference type="Proteomes" id="UP000018114"/>
    </source>
</evidence>
<dbReference type="SUPFAM" id="SSF109709">
    <property type="entry name" value="KorB DNA-binding domain-like"/>
    <property type="match status" value="1"/>
</dbReference>
<dbReference type="Pfam" id="PF17762">
    <property type="entry name" value="HTH_ParB"/>
    <property type="match status" value="1"/>
</dbReference>
<keyword evidence="1" id="KW-0238">DNA-binding</keyword>
<reference evidence="4" key="1">
    <citation type="submission" date="2012-11" db="EMBL/GenBank/DDBJ databases">
        <title>Dependencies among metagenomic species, viruses, plasmids and units of genetic variation.</title>
        <authorList>
            <person name="Nielsen H.B."/>
            <person name="Almeida M."/>
            <person name="Juncker A.S."/>
            <person name="Rasmussen S."/>
            <person name="Li J."/>
            <person name="Sunagawa S."/>
            <person name="Plichta D."/>
            <person name="Gautier L."/>
            <person name="Le Chatelier E."/>
            <person name="Peletier E."/>
            <person name="Bonde I."/>
            <person name="Nielsen T."/>
            <person name="Manichanh C."/>
            <person name="Arumugam M."/>
            <person name="Batto J."/>
            <person name="Santos M.B.Q.D."/>
            <person name="Blom N."/>
            <person name="Borruel N."/>
            <person name="Burgdorf K.S."/>
            <person name="Boumezbeur F."/>
            <person name="Casellas F."/>
            <person name="Dore J."/>
            <person name="Guarner F."/>
            <person name="Hansen T."/>
            <person name="Hildebrand F."/>
            <person name="Kaas R.S."/>
            <person name="Kennedy S."/>
            <person name="Kristiansen K."/>
            <person name="Kultima J.R."/>
            <person name="Leonard P."/>
            <person name="Levenez F."/>
            <person name="Lund O."/>
            <person name="Moumen B."/>
            <person name="Le Paslier D."/>
            <person name="Pons N."/>
            <person name="Pedersen O."/>
            <person name="Prifti E."/>
            <person name="Qin J."/>
            <person name="Raes J."/>
            <person name="Tap J."/>
            <person name="Tims S."/>
            <person name="Ussery D.W."/>
            <person name="Yamada T."/>
            <person name="MetaHit consortium"/>
            <person name="Renault P."/>
            <person name="Sicheritz-Ponten T."/>
            <person name="Bork P."/>
            <person name="Wang J."/>
            <person name="Brunak S."/>
            <person name="Ehrlich S.D."/>
        </authorList>
    </citation>
    <scope>NUCLEOTIDE SEQUENCE [LARGE SCALE GENOMIC DNA]</scope>
</reference>
<protein>
    <submittedName>
        <fullName evidence="4">ParB-like protein</fullName>
    </submittedName>
</protein>
<evidence type="ECO:0000259" key="2">
    <source>
        <dbReference type="Pfam" id="PF17762"/>
    </source>
</evidence>
<dbReference type="GO" id="GO:0003677">
    <property type="term" value="F:DNA binding"/>
    <property type="evidence" value="ECO:0007669"/>
    <property type="project" value="UniProtKB-KW"/>
</dbReference>
<dbReference type="InterPro" id="IPR041468">
    <property type="entry name" value="HTH_ParB/Spo0J"/>
</dbReference>
<dbReference type="AlphaFoldDB" id="R5U5Z8"/>
<gene>
    <name evidence="4" type="ORF">BN481_00140</name>
</gene>
<feature type="domain" description="ParB C-terminal dimerisation" evidence="3">
    <location>
        <begin position="68"/>
        <end position="109"/>
    </location>
</feature>
<dbReference type="Pfam" id="PF23552">
    <property type="entry name" value="ParB_C"/>
    <property type="match status" value="1"/>
</dbReference>
<accession>R5U5Z8</accession>
<comment type="caution">
    <text evidence="4">The sequence shown here is derived from an EMBL/GenBank/DDBJ whole genome shotgun (WGS) entry which is preliminary data.</text>
</comment>
<dbReference type="InterPro" id="IPR050336">
    <property type="entry name" value="Chromosome_partition/occlusion"/>
</dbReference>